<comment type="subunit">
    <text evidence="2">Component of the ER membrane protein complex (EMC).</text>
</comment>
<protein>
    <recommendedName>
        <fullName evidence="2">ER membrane protein complex subunit 2</fullName>
    </recommendedName>
</protein>
<name>G3BDC9_CANTC</name>
<dbReference type="EMBL" id="GL996528">
    <property type="protein sequence ID" value="EGV60930.1"/>
    <property type="molecule type" value="Genomic_DNA"/>
</dbReference>
<dbReference type="AlphaFoldDB" id="G3BDC9"/>
<dbReference type="Gene3D" id="1.25.40.10">
    <property type="entry name" value="Tetratricopeptide repeat domain"/>
    <property type="match status" value="1"/>
</dbReference>
<evidence type="ECO:0000256" key="1">
    <source>
        <dbReference type="ARBA" id="ARBA00022803"/>
    </source>
</evidence>
<dbReference type="eggNOG" id="KOG3060">
    <property type="taxonomic scope" value="Eukaryota"/>
</dbReference>
<dbReference type="GeneID" id="18249327"/>
<dbReference type="InterPro" id="IPR039856">
    <property type="entry name" value="EMC2-like"/>
</dbReference>
<keyword evidence="1" id="KW-0802">TPR repeat</keyword>
<dbReference type="KEGG" id="cten:18249327"/>
<sequence length="302" mass="34859">MSGFKFDLVKAKLLAIARTGVFVNFSPSKVDDTYNELKQLLINGDSIDIKDVYDLYELHVYLSLITNHDVEAKSYIDRIIDQFGDENSQRITLLKSIYYESQGSKKEGASILGANKNELRLSRRLLTYNRENLKGEEYVSNLVFYLNLQPADLIAWAELADEYAKLGHYDKSIFCLKEVLLEEPVAYPILYKVGLLNYYLFLQNFKEAIVKKDALVELMKYLVDSRNSWLRTIEVCKDHKASWLGVYLICNQSSFNDKLDKLANVKEFEKYKADIKRLSGPSAQKVMELNNITEKELKTLVL</sequence>
<dbReference type="HOGENOM" id="CLU_065213_0_0_1"/>
<keyword evidence="2" id="KW-0472">Membrane</keyword>
<dbReference type="STRING" id="590646.G3BDC9"/>
<evidence type="ECO:0000313" key="3">
    <source>
        <dbReference type="EMBL" id="EGV60930.1"/>
    </source>
</evidence>
<evidence type="ECO:0000256" key="2">
    <source>
        <dbReference type="RuleBase" id="RU367091"/>
    </source>
</evidence>
<organism evidence="4">
    <name type="scientific">Candida tenuis (strain ATCC 10573 / BCRC 21748 / CBS 615 / JCM 9827 / NBRC 10315 / NRRL Y-1498 / VKM Y-70)</name>
    <name type="common">Yeast</name>
    <name type="synonym">Yamadazyma tenuis</name>
    <dbReference type="NCBI Taxonomy" id="590646"/>
    <lineage>
        <taxon>Eukaryota</taxon>
        <taxon>Fungi</taxon>
        <taxon>Dikarya</taxon>
        <taxon>Ascomycota</taxon>
        <taxon>Saccharomycotina</taxon>
        <taxon>Pichiomycetes</taxon>
        <taxon>Debaryomycetaceae</taxon>
        <taxon>Yamadazyma</taxon>
    </lineage>
</organism>
<accession>G3BDC9</accession>
<dbReference type="InterPro" id="IPR011990">
    <property type="entry name" value="TPR-like_helical_dom_sf"/>
</dbReference>
<dbReference type="InterPro" id="IPR037264">
    <property type="entry name" value="TFIID_NTD2_sf"/>
</dbReference>
<proteinExistence type="inferred from homology"/>
<comment type="subcellular location">
    <subcellularLocation>
        <location evidence="2">Endoplasmic reticulum membrane</location>
        <topology evidence="2">Peripheral membrane protein</topology>
        <orientation evidence="2">Cytoplasmic side</orientation>
    </subcellularLocation>
</comment>
<dbReference type="SUPFAM" id="SSF160897">
    <property type="entry name" value="Taf5 N-terminal domain-like"/>
    <property type="match status" value="1"/>
</dbReference>
<dbReference type="OrthoDB" id="124397at2759"/>
<reference evidence="3 4" key="1">
    <citation type="journal article" date="2011" name="Proc. Natl. Acad. Sci. U.S.A.">
        <title>Comparative genomics of xylose-fermenting fungi for enhanced biofuel production.</title>
        <authorList>
            <person name="Wohlbach D.J."/>
            <person name="Kuo A."/>
            <person name="Sato T.K."/>
            <person name="Potts K.M."/>
            <person name="Salamov A.A."/>
            <person name="LaButti K.M."/>
            <person name="Sun H."/>
            <person name="Clum A."/>
            <person name="Pangilinan J.L."/>
            <person name="Lindquist E.A."/>
            <person name="Lucas S."/>
            <person name="Lapidus A."/>
            <person name="Jin M."/>
            <person name="Gunawan C."/>
            <person name="Balan V."/>
            <person name="Dale B.E."/>
            <person name="Jeffries T.W."/>
            <person name="Zinkel R."/>
            <person name="Barry K.W."/>
            <person name="Grigoriev I.V."/>
            <person name="Gasch A.P."/>
        </authorList>
    </citation>
    <scope>NUCLEOTIDE SEQUENCE [LARGE SCALE GENOMIC DNA]</scope>
    <source>
        <strain evidence="4">ATCC 10573 / BCRC 21748 / CBS 615 / JCM 9827 / NBRC 10315 / NRRL Y-1498 / VKM Y-70</strain>
    </source>
</reference>
<dbReference type="GO" id="GO:0072546">
    <property type="term" value="C:EMC complex"/>
    <property type="evidence" value="ECO:0007669"/>
    <property type="project" value="UniProtKB-UniRule"/>
</dbReference>
<comment type="similarity">
    <text evidence="2">Belongs to the EMC2 family.</text>
</comment>
<dbReference type="SUPFAM" id="SSF48452">
    <property type="entry name" value="TPR-like"/>
    <property type="match status" value="1"/>
</dbReference>
<gene>
    <name evidence="3" type="ORF">CANTEDRAFT_128713</name>
</gene>
<evidence type="ECO:0000313" key="4">
    <source>
        <dbReference type="Proteomes" id="UP000000707"/>
    </source>
</evidence>
<dbReference type="PANTHER" id="PTHR12760">
    <property type="entry name" value="TETRATRICOPEPTIDE REPEAT PROTEIN"/>
    <property type="match status" value="1"/>
</dbReference>
<comment type="function">
    <text evidence="2">Part of the endoplasmic reticulum membrane protein complex (EMC) that enables the energy-independent insertion into endoplasmic reticulum membranes of newly synthesized membrane proteins.</text>
</comment>
<keyword evidence="2" id="KW-0256">Endoplasmic reticulum</keyword>
<dbReference type="Proteomes" id="UP000000707">
    <property type="component" value="Unassembled WGS sequence"/>
</dbReference>
<keyword evidence="4" id="KW-1185">Reference proteome</keyword>